<feature type="non-terminal residue" evidence="2">
    <location>
        <position position="1"/>
    </location>
</feature>
<comment type="caution">
    <text evidence="2">The sequence shown here is derived from an EMBL/GenBank/DDBJ whole genome shotgun (WGS) entry which is preliminary data.</text>
</comment>
<proteinExistence type="predicted"/>
<dbReference type="EMBL" id="RHHQ01000051">
    <property type="protein sequence ID" value="RNB77575.1"/>
    <property type="molecule type" value="Genomic_DNA"/>
</dbReference>
<organism evidence="2 3">
    <name type="scientific">Brevibacillus fluminis</name>
    <dbReference type="NCBI Taxonomy" id="511487"/>
    <lineage>
        <taxon>Bacteria</taxon>
        <taxon>Bacillati</taxon>
        <taxon>Bacillota</taxon>
        <taxon>Bacilli</taxon>
        <taxon>Bacillales</taxon>
        <taxon>Paenibacillaceae</taxon>
        <taxon>Brevibacillus</taxon>
    </lineage>
</organism>
<evidence type="ECO:0000256" key="1">
    <source>
        <dbReference type="SAM" id="Phobius"/>
    </source>
</evidence>
<keyword evidence="1" id="KW-1133">Transmembrane helix</keyword>
<gene>
    <name evidence="2" type="ORF">EDM56_30820</name>
</gene>
<keyword evidence="3" id="KW-1185">Reference proteome</keyword>
<keyword evidence="1" id="KW-0812">Transmembrane</keyword>
<dbReference type="AlphaFoldDB" id="A0A3M8CRV5"/>
<keyword evidence="1" id="KW-0472">Membrane</keyword>
<evidence type="ECO:0000313" key="2">
    <source>
        <dbReference type="EMBL" id="RNB77575.1"/>
    </source>
</evidence>
<accession>A0A3M8CRV5</accession>
<feature type="transmembrane region" description="Helical" evidence="1">
    <location>
        <begin position="6"/>
        <end position="22"/>
    </location>
</feature>
<name>A0A3M8CRV5_9BACL</name>
<dbReference type="Proteomes" id="UP000271031">
    <property type="component" value="Unassembled WGS sequence"/>
</dbReference>
<sequence length="39" mass="4369">GVLVSYIGLPLFLLLLVGYKVVKKTKVVSLKECNFDQDE</sequence>
<evidence type="ECO:0000313" key="3">
    <source>
        <dbReference type="Proteomes" id="UP000271031"/>
    </source>
</evidence>
<protein>
    <submittedName>
        <fullName evidence="2">Amino acid permease</fullName>
    </submittedName>
</protein>
<reference evidence="2 3" key="1">
    <citation type="submission" date="2018-10" db="EMBL/GenBank/DDBJ databases">
        <title>Phylogenomics of Brevibacillus.</title>
        <authorList>
            <person name="Dunlap C."/>
        </authorList>
    </citation>
    <scope>NUCLEOTIDE SEQUENCE [LARGE SCALE GENOMIC DNA]</scope>
    <source>
        <strain evidence="2 3">JCM 15716</strain>
    </source>
</reference>